<dbReference type="Gene3D" id="2.160.20.120">
    <property type="match status" value="1"/>
</dbReference>
<proteinExistence type="predicted"/>
<gene>
    <name evidence="2" type="ORF">CDN99_14020</name>
</gene>
<dbReference type="AlphaFoldDB" id="A0A246JD05"/>
<evidence type="ECO:0000313" key="3">
    <source>
        <dbReference type="Proteomes" id="UP000197468"/>
    </source>
</evidence>
<dbReference type="PANTHER" id="PTHR39200:SF1">
    <property type="entry name" value="AUTO-TRANSPORTER ADHESIN HEAD GIN DOMAIN-CONTAINING PROTEIN-RELATED"/>
    <property type="match status" value="1"/>
</dbReference>
<dbReference type="EMBL" id="NIOF01000005">
    <property type="protein sequence ID" value="OWQ90461.1"/>
    <property type="molecule type" value="Genomic_DNA"/>
</dbReference>
<protein>
    <recommendedName>
        <fullName evidence="1">Putative auto-transporter adhesin head GIN domain-containing protein</fullName>
    </recommendedName>
</protein>
<dbReference type="Proteomes" id="UP000197468">
    <property type="component" value="Unassembled WGS sequence"/>
</dbReference>
<comment type="caution">
    <text evidence="2">The sequence shown here is derived from an EMBL/GenBank/DDBJ whole genome shotgun (WGS) entry which is preliminary data.</text>
</comment>
<organism evidence="2 3">
    <name type="scientific">Roseateles aquatilis</name>
    <dbReference type="NCBI Taxonomy" id="431061"/>
    <lineage>
        <taxon>Bacteria</taxon>
        <taxon>Pseudomonadati</taxon>
        <taxon>Pseudomonadota</taxon>
        <taxon>Betaproteobacteria</taxon>
        <taxon>Burkholderiales</taxon>
        <taxon>Sphaerotilaceae</taxon>
        <taxon>Roseateles</taxon>
    </lineage>
</organism>
<reference evidence="2 3" key="1">
    <citation type="journal article" date="2008" name="Int. J. Syst. Evol. Microbiol.">
        <title>Description of Roseateles aquatilis sp. nov. and Roseateles terrae sp. nov., in the class Betaproteobacteria, and emended description of the genus Roseateles.</title>
        <authorList>
            <person name="Gomila M."/>
            <person name="Bowien B."/>
            <person name="Falsen E."/>
            <person name="Moore E.R."/>
            <person name="Lalucat J."/>
        </authorList>
    </citation>
    <scope>NUCLEOTIDE SEQUENCE [LARGE SCALE GENOMIC DNA]</scope>
    <source>
        <strain evidence="2 3">CCUG 48205</strain>
    </source>
</reference>
<dbReference type="InterPro" id="IPR021255">
    <property type="entry name" value="DUF2807"/>
</dbReference>
<name>A0A246JD05_9BURK</name>
<accession>A0A246JD05</accession>
<evidence type="ECO:0000313" key="2">
    <source>
        <dbReference type="EMBL" id="OWQ90461.1"/>
    </source>
</evidence>
<feature type="domain" description="Putative auto-transporter adhesin head GIN" evidence="1">
    <location>
        <begin position="70"/>
        <end position="256"/>
    </location>
</feature>
<dbReference type="PANTHER" id="PTHR39200">
    <property type="entry name" value="HYPOTHETICAL EXPORTED PROTEIN"/>
    <property type="match status" value="1"/>
</dbReference>
<evidence type="ECO:0000259" key="1">
    <source>
        <dbReference type="Pfam" id="PF10988"/>
    </source>
</evidence>
<keyword evidence="3" id="KW-1185">Reference proteome</keyword>
<sequence length="272" mass="28370">MMGSSRVRRSHMTTTFSRSIASSAGRRLFAATLLSLAAVGSAQAWTLSFGGSQRVEGNGDVSSESRDVGAFEAVSLSGDFKVLVRQGSSEKVEVRTDRNLLSYLETRVVDGSKGRTLEIAAKRGYSLDARGTPTITLDMRQLRGVSIAGSGDVRVEPMKTGNFDGSIAGSGDLRIQGLEADQVTLRVAGSGDMVLNGKANFLSVTVAGSGDVKTRELTVDEAKVSISGSGDVTVQAVRKLNVRIAGSGDVGYVGSPEISMSNAGSGSVRKLK</sequence>
<dbReference type="Pfam" id="PF10988">
    <property type="entry name" value="DUF2807"/>
    <property type="match status" value="1"/>
</dbReference>